<dbReference type="InterPro" id="IPR036412">
    <property type="entry name" value="HAD-like_sf"/>
</dbReference>
<dbReference type="CDD" id="cd07505">
    <property type="entry name" value="HAD_BPGM-like"/>
    <property type="match status" value="1"/>
</dbReference>
<gene>
    <name evidence="2" type="ORF">HUJ06_009348</name>
</gene>
<dbReference type="Gene3D" id="3.40.50.1000">
    <property type="entry name" value="HAD superfamily/HAD-like"/>
    <property type="match status" value="1"/>
</dbReference>
<dbReference type="InterPro" id="IPR041492">
    <property type="entry name" value="HAD_2"/>
</dbReference>
<dbReference type="InterPro" id="IPR006439">
    <property type="entry name" value="HAD-SF_hydro_IA"/>
</dbReference>
<evidence type="ECO:0000313" key="2">
    <source>
        <dbReference type="EMBL" id="DAD30497.1"/>
    </source>
</evidence>
<name>A0A822YDF3_NELNU</name>
<feature type="compositionally biased region" description="Acidic residues" evidence="1">
    <location>
        <begin position="149"/>
        <end position="161"/>
    </location>
</feature>
<dbReference type="NCBIfam" id="TIGR01509">
    <property type="entry name" value="HAD-SF-IA-v3"/>
    <property type="match status" value="1"/>
</dbReference>
<dbReference type="InterPro" id="IPR023214">
    <property type="entry name" value="HAD_sf"/>
</dbReference>
<dbReference type="Pfam" id="PF13419">
    <property type="entry name" value="HAD_2"/>
    <property type="match status" value="1"/>
</dbReference>
<dbReference type="SUPFAM" id="SSF56784">
    <property type="entry name" value="HAD-like"/>
    <property type="match status" value="1"/>
</dbReference>
<reference evidence="2 3" key="1">
    <citation type="journal article" date="2020" name="Mol. Biol. Evol.">
        <title>Distinct Expression and Methylation Patterns for Genes with Different Fates following a Single Whole-Genome Duplication in Flowering Plants.</title>
        <authorList>
            <person name="Shi T."/>
            <person name="Rahmani R.S."/>
            <person name="Gugger P.F."/>
            <person name="Wang M."/>
            <person name="Li H."/>
            <person name="Zhang Y."/>
            <person name="Li Z."/>
            <person name="Wang Q."/>
            <person name="Van de Peer Y."/>
            <person name="Marchal K."/>
            <person name="Chen J."/>
        </authorList>
    </citation>
    <scope>NUCLEOTIDE SEQUENCE [LARGE SCALE GENOMIC DNA]</scope>
    <source>
        <tissue evidence="2">Leaf</tissue>
    </source>
</reference>
<feature type="region of interest" description="Disordered" evidence="1">
    <location>
        <begin position="149"/>
        <end position="174"/>
    </location>
</feature>
<protein>
    <submittedName>
        <fullName evidence="2">Uncharacterized protein</fullName>
    </submittedName>
</protein>
<evidence type="ECO:0000256" key="1">
    <source>
        <dbReference type="SAM" id="MobiDB-lite"/>
    </source>
</evidence>
<dbReference type="PANTHER" id="PTHR47108">
    <property type="entry name" value="5-AMINO-6-(5-PHOSPHO-D-RIBITYLAMINO)URACIL PHOSPHATASE, CHLOROPLASTIC"/>
    <property type="match status" value="1"/>
</dbReference>
<organism evidence="2 3">
    <name type="scientific">Nelumbo nucifera</name>
    <name type="common">Sacred lotus</name>
    <dbReference type="NCBI Taxonomy" id="4432"/>
    <lineage>
        <taxon>Eukaryota</taxon>
        <taxon>Viridiplantae</taxon>
        <taxon>Streptophyta</taxon>
        <taxon>Embryophyta</taxon>
        <taxon>Tracheophyta</taxon>
        <taxon>Spermatophyta</taxon>
        <taxon>Magnoliopsida</taxon>
        <taxon>Proteales</taxon>
        <taxon>Nelumbonaceae</taxon>
        <taxon>Nelumbo</taxon>
    </lineage>
</organism>
<sequence length="174" mass="19526">MMCLQGGIYRLRIGSQEFMNVLMNKILMVLVSTGPRKTLEFGIGAIGIEEFFNVIVTVEDVHRGKPNPEMFMYAAQLLNFIPEQCIVFGNSNSKVEAAHDACMKCVVVASKHPLYELRAANLVVRYLDELFVVDLKNLANIELAEFGSEEEEAEMKEEGDDPYPSTSVAIDDLW</sequence>
<dbReference type="Proteomes" id="UP000607653">
    <property type="component" value="Unassembled WGS sequence"/>
</dbReference>
<evidence type="ECO:0000313" key="3">
    <source>
        <dbReference type="Proteomes" id="UP000607653"/>
    </source>
</evidence>
<dbReference type="PANTHER" id="PTHR47108:SF1">
    <property type="entry name" value="5-AMINO-6-(5-PHOSPHO-D-RIBITYLAMINO)URACIL PHOSPHATASE, CHLOROPLASTIC"/>
    <property type="match status" value="1"/>
</dbReference>
<proteinExistence type="predicted"/>
<dbReference type="AlphaFoldDB" id="A0A822YDF3"/>
<comment type="caution">
    <text evidence="2">The sequence shown here is derived from an EMBL/GenBank/DDBJ whole genome shotgun (WGS) entry which is preliminary data.</text>
</comment>
<accession>A0A822YDF3</accession>
<keyword evidence="3" id="KW-1185">Reference proteome</keyword>
<dbReference type="EMBL" id="DUZY01000003">
    <property type="protein sequence ID" value="DAD30497.1"/>
    <property type="molecule type" value="Genomic_DNA"/>
</dbReference>